<gene>
    <name evidence="2" type="ORF">NE857_30920</name>
</gene>
<feature type="compositionally biased region" description="Low complexity" evidence="1">
    <location>
        <begin position="153"/>
        <end position="168"/>
    </location>
</feature>
<feature type="compositionally biased region" description="Pro residues" evidence="1">
    <location>
        <begin position="122"/>
        <end position="136"/>
    </location>
</feature>
<accession>A0ABY5D917</accession>
<evidence type="ECO:0000256" key="1">
    <source>
        <dbReference type="SAM" id="MobiDB-lite"/>
    </source>
</evidence>
<evidence type="ECO:0000313" key="2">
    <source>
        <dbReference type="EMBL" id="USY19601.1"/>
    </source>
</evidence>
<reference evidence="2" key="1">
    <citation type="submission" date="2022-06" db="EMBL/GenBank/DDBJ databases">
        <authorList>
            <person name="Ping M."/>
        </authorList>
    </citation>
    <scope>NUCLEOTIDE SEQUENCE</scope>
    <source>
        <strain evidence="2">JCM11759T</strain>
    </source>
</reference>
<organism evidence="2 3">
    <name type="scientific">Nocardiopsis exhalans</name>
    <dbReference type="NCBI Taxonomy" id="163604"/>
    <lineage>
        <taxon>Bacteria</taxon>
        <taxon>Bacillati</taxon>
        <taxon>Actinomycetota</taxon>
        <taxon>Actinomycetes</taxon>
        <taxon>Streptosporangiales</taxon>
        <taxon>Nocardiopsidaceae</taxon>
        <taxon>Nocardiopsis</taxon>
    </lineage>
</organism>
<feature type="region of interest" description="Disordered" evidence="1">
    <location>
        <begin position="40"/>
        <end position="178"/>
    </location>
</feature>
<proteinExistence type="predicted"/>
<dbReference type="EMBL" id="CP099837">
    <property type="protein sequence ID" value="USY19601.1"/>
    <property type="molecule type" value="Genomic_DNA"/>
</dbReference>
<protein>
    <submittedName>
        <fullName evidence="2">Uncharacterized protein</fullName>
    </submittedName>
</protein>
<evidence type="ECO:0000313" key="3">
    <source>
        <dbReference type="Proteomes" id="UP001055940"/>
    </source>
</evidence>
<dbReference type="Proteomes" id="UP001055940">
    <property type="component" value="Chromosome"/>
</dbReference>
<dbReference type="RefSeq" id="WP_254418797.1">
    <property type="nucleotide sequence ID" value="NZ_BAAAJB010000092.1"/>
</dbReference>
<name>A0ABY5D917_9ACTN</name>
<sequence>MHQPSGRHRRPRRTLAGQAWAIAAALLAAALTFVFVPHTPRREGATLPPAPDRPRLSAAPAPPAPPTEPEAEPTRIAPEPGYFPDRRAWATSARDTSTRWANGYREAVPDEDEDAGPLARPYMPPPPEPRPLVPRPRMPEGDLLAAPPRTPHRTAPGTPGRAGGASARKAPNAPDDMDDLAAVIRTYLAVVG</sequence>
<keyword evidence="3" id="KW-1185">Reference proteome</keyword>